<gene>
    <name evidence="16" type="primary">TERT</name>
</gene>
<dbReference type="Gene3D" id="3.30.70.2630">
    <property type="match status" value="1"/>
</dbReference>
<dbReference type="CDD" id="cd01648">
    <property type="entry name" value="TERT"/>
    <property type="match status" value="1"/>
</dbReference>
<evidence type="ECO:0000256" key="8">
    <source>
        <dbReference type="ARBA" id="ARBA00022842"/>
    </source>
</evidence>
<dbReference type="InterPro" id="IPR003545">
    <property type="entry name" value="Telomerase_RT"/>
</dbReference>
<evidence type="ECO:0000259" key="15">
    <source>
        <dbReference type="PROSITE" id="PS50878"/>
    </source>
</evidence>
<evidence type="ECO:0000256" key="11">
    <source>
        <dbReference type="ARBA" id="ARBA00023242"/>
    </source>
</evidence>
<dbReference type="Gene3D" id="1.10.357.90">
    <property type="match status" value="1"/>
</dbReference>
<dbReference type="GO" id="GO:0007004">
    <property type="term" value="P:telomere maintenance via telomerase"/>
    <property type="evidence" value="ECO:0007669"/>
    <property type="project" value="TreeGrafter"/>
</dbReference>
<dbReference type="GO" id="GO:0042162">
    <property type="term" value="F:telomeric DNA binding"/>
    <property type="evidence" value="ECO:0007669"/>
    <property type="project" value="TreeGrafter"/>
</dbReference>
<evidence type="ECO:0000313" key="16">
    <source>
        <dbReference type="EMBL" id="QTW21095.1"/>
    </source>
</evidence>
<comment type="similarity">
    <text evidence="1 14">Belongs to the reverse transcriptase family. Telomerase subfamily.</text>
</comment>
<comment type="function">
    <text evidence="14">Telomerase is a ribonucleoprotein enzyme essential for the replication of chromosome termini in most eukaryotes. It elongates telomeres. It is a reverse transcriptase that adds simple sequence repeats to chromosome ends by copying a template sequence within the RNA component of the enzyme.</text>
</comment>
<evidence type="ECO:0000256" key="4">
    <source>
        <dbReference type="ARBA" id="ARBA00022454"/>
    </source>
</evidence>
<comment type="subcellular location">
    <subcellularLocation>
        <location evidence="14">Nucleus</location>
    </subcellularLocation>
    <subcellularLocation>
        <location evidence="14">Chromosome</location>
        <location evidence="14">Telomere</location>
    </subcellularLocation>
</comment>
<dbReference type="GO" id="GO:0070034">
    <property type="term" value="F:telomerase RNA binding"/>
    <property type="evidence" value="ECO:0007669"/>
    <property type="project" value="TreeGrafter"/>
</dbReference>
<evidence type="ECO:0000256" key="5">
    <source>
        <dbReference type="ARBA" id="ARBA00022679"/>
    </source>
</evidence>
<accession>A0A8B0M5T3</accession>
<protein>
    <recommendedName>
        <fullName evidence="3 14">Telomerase reverse transcriptase</fullName>
        <ecNumber evidence="2 14">2.7.7.49</ecNumber>
    </recommendedName>
    <alternativeName>
        <fullName evidence="12 14">Telomerase catalytic subunit</fullName>
    </alternativeName>
</protein>
<dbReference type="SMART" id="SM00975">
    <property type="entry name" value="Telomerase_RBD"/>
    <property type="match status" value="1"/>
</dbReference>
<dbReference type="Pfam" id="PF21399">
    <property type="entry name" value="TERT_C"/>
    <property type="match status" value="1"/>
</dbReference>
<proteinExistence type="inferred from homology"/>
<evidence type="ECO:0000256" key="1">
    <source>
        <dbReference type="ARBA" id="ARBA00008001"/>
    </source>
</evidence>
<evidence type="ECO:0000256" key="6">
    <source>
        <dbReference type="ARBA" id="ARBA00022695"/>
    </source>
</evidence>
<evidence type="ECO:0000256" key="3">
    <source>
        <dbReference type="ARBA" id="ARBA00016182"/>
    </source>
</evidence>
<comment type="catalytic activity">
    <reaction evidence="13 14">
        <text>DNA(n) + a 2'-deoxyribonucleoside 5'-triphosphate = DNA(n+1) + diphosphate</text>
        <dbReference type="Rhea" id="RHEA:22508"/>
        <dbReference type="Rhea" id="RHEA-COMP:17339"/>
        <dbReference type="Rhea" id="RHEA-COMP:17340"/>
        <dbReference type="ChEBI" id="CHEBI:33019"/>
        <dbReference type="ChEBI" id="CHEBI:61560"/>
        <dbReference type="ChEBI" id="CHEBI:173112"/>
        <dbReference type="EC" id="2.7.7.49"/>
    </reaction>
</comment>
<dbReference type="AlphaFoldDB" id="A0A8B0M5T3"/>
<keyword evidence="6 14" id="KW-0548">Nucleotidyltransferase</keyword>
<dbReference type="PANTHER" id="PTHR12066">
    <property type="entry name" value="TELOMERASE REVERSE TRANSCRIPTASE"/>
    <property type="match status" value="1"/>
</dbReference>
<keyword evidence="4 14" id="KW-0158">Chromosome</keyword>
<evidence type="ECO:0000256" key="10">
    <source>
        <dbReference type="ARBA" id="ARBA00022918"/>
    </source>
</evidence>
<dbReference type="InterPro" id="IPR000477">
    <property type="entry name" value="RT_dom"/>
</dbReference>
<dbReference type="PROSITE" id="PS50878">
    <property type="entry name" value="RT_POL"/>
    <property type="match status" value="1"/>
</dbReference>
<dbReference type="GO" id="GO:0000333">
    <property type="term" value="C:telomerase catalytic core complex"/>
    <property type="evidence" value="ECO:0007669"/>
    <property type="project" value="TreeGrafter"/>
</dbReference>
<organism evidence="16">
    <name type="scientific">Prorhinotermes simplex</name>
    <dbReference type="NCBI Taxonomy" id="1312446"/>
    <lineage>
        <taxon>Eukaryota</taxon>
        <taxon>Metazoa</taxon>
        <taxon>Ecdysozoa</taxon>
        <taxon>Arthropoda</taxon>
        <taxon>Hexapoda</taxon>
        <taxon>Insecta</taxon>
        <taxon>Pterygota</taxon>
        <taxon>Neoptera</taxon>
        <taxon>Polyneoptera</taxon>
        <taxon>Dictyoptera</taxon>
        <taxon>Blattodea</taxon>
        <taxon>Blattoidea</taxon>
        <taxon>Termitoidae</taxon>
        <taxon>Rhinotermitidae</taxon>
        <taxon>Prorhinotermes</taxon>
    </lineage>
</organism>
<keyword evidence="8 14" id="KW-0460">Magnesium</keyword>
<name>A0A8B0M5T3_9NEOP</name>
<dbReference type="Pfam" id="PF12009">
    <property type="entry name" value="Telomerase_RBD"/>
    <property type="match status" value="1"/>
</dbReference>
<dbReference type="PANTHER" id="PTHR12066:SF0">
    <property type="entry name" value="TELOMERASE REVERSE TRANSCRIPTASE"/>
    <property type="match status" value="1"/>
</dbReference>
<keyword evidence="9 14" id="KW-0779">Telomere</keyword>
<dbReference type="EMBL" id="MT955237">
    <property type="protein sequence ID" value="QTW21095.1"/>
    <property type="molecule type" value="Genomic_DNA"/>
</dbReference>
<keyword evidence="11 14" id="KW-0539">Nucleus</keyword>
<dbReference type="GO" id="GO:0046872">
    <property type="term" value="F:metal ion binding"/>
    <property type="evidence" value="ECO:0007669"/>
    <property type="project" value="UniProtKB-KW"/>
</dbReference>
<evidence type="ECO:0000256" key="9">
    <source>
        <dbReference type="ARBA" id="ARBA00022895"/>
    </source>
</evidence>
<feature type="domain" description="Reverse transcriptase" evidence="15">
    <location>
        <begin position="330"/>
        <end position="621"/>
    </location>
</feature>
<evidence type="ECO:0000256" key="7">
    <source>
        <dbReference type="ARBA" id="ARBA00022723"/>
    </source>
</evidence>
<keyword evidence="5 14" id="KW-0808">Transferase</keyword>
<evidence type="ECO:0000256" key="13">
    <source>
        <dbReference type="ARBA" id="ARBA00048173"/>
    </source>
</evidence>
<dbReference type="GO" id="GO:0000781">
    <property type="term" value="C:chromosome, telomeric region"/>
    <property type="evidence" value="ECO:0007669"/>
    <property type="project" value="UniProtKB-SubCell"/>
</dbReference>
<dbReference type="GO" id="GO:0003720">
    <property type="term" value="F:telomerase activity"/>
    <property type="evidence" value="ECO:0007669"/>
    <property type="project" value="InterPro"/>
</dbReference>
<dbReference type="PRINTS" id="PR01365">
    <property type="entry name" value="TELOMERASERT"/>
</dbReference>
<evidence type="ECO:0000256" key="2">
    <source>
        <dbReference type="ARBA" id="ARBA00012493"/>
    </source>
</evidence>
<dbReference type="EC" id="2.7.7.49" evidence="2 14"/>
<keyword evidence="7 14" id="KW-0479">Metal-binding</keyword>
<reference evidence="16" key="1">
    <citation type="journal article" date="2021" name="Proc. R. Soc. B">
        <title>Long-lived termite kings and queens activate telomerase in somatic organs.</title>
        <authorList>
            <person name="Koubova J."/>
            <person name="Pangracova M."/>
            <person name="Jankasek M."/>
            <person name="Luksan O."/>
            <person name="Jehlik T."/>
            <person name="Brabcova J."/>
            <person name="Jedlicka P."/>
            <person name="Krivanek J."/>
            <person name="Capkova Frydrychova R."/>
            <person name="Hanus R."/>
        </authorList>
    </citation>
    <scope>NUCLEOTIDE SEQUENCE</scope>
</reference>
<keyword evidence="10 14" id="KW-0695">RNA-directed DNA polymerase</keyword>
<sequence>MFRSCLTIFRVRCYRAVVFWVVTLCSLLTDCCCFEKATLSIFNQVLCWMNKDISHKHIRRRKKKIKPNVSTDSRIGYKGTTVLSNKQMLYNQATHEHWPSWHILAKSPTTLEGACKVLDHILSKDVGENISLSGRIIDLSNLKVLLLDFIKRHNSLSPYTYLLTHHLEGEYMNSTVDQQWQTARKLQPINHRLVSNFVNKIVRKVVPLGLFGCNHNVRLFKRMCSKLTCSGKFQNFRLDTLMSGLKTSNIPWLNSVTESAERVNIFAKVVLWLLEDFVMVLLRTHFSITEGLAQRNRLLFYRPQVHQHMTDRALSLLVKSKKLRVLDKEKAEKLEKTETFPGKAVMWFIPKKSGVRPVLLIRDRRRNAHKIALAQTYLTQAAALNPVSIQPLSANKLHKIWCTFFDHWNQNNRCPVYFVRTDISDAYGSLRHDKLCNILRNTILEDQTYTLKKYKLVCMKKRKLQYIYKKAFDHLPIVVPHNSALTGEEPTTVSCIVGSELLSFICKTLRNFVVHKGNQRFLMTCGQPQGGRLSAVLCDMYYSDLDRTHLREFQKDGDLLIRVVDDYLFITTDLDRAARFLKVMKGGFPEYGCSVNNKTQTNVPLEPGPVCTEVAYCGYVINTMVMHITGDYARYRFQDIAHSMRLTEVKCPGKYLQKRMEGSFSSLKLNVLVLDELYNSKDVVLTNVFYAGLLQAFRFHSLVKCTFDKKNLNQQFLTQIVYETVGRTGGHTLNIAKKYCKASTLDLNAVRWMMYRAFFLRLSIVQSYYRHVLRNIDWMLKRLSERIPDEKCDQMMQLTLRIPDAFKTVS</sequence>
<evidence type="ECO:0000256" key="14">
    <source>
        <dbReference type="RuleBase" id="RU365061"/>
    </source>
</evidence>
<evidence type="ECO:0000256" key="12">
    <source>
        <dbReference type="ARBA" id="ARBA00032044"/>
    </source>
</evidence>
<dbReference type="InterPro" id="IPR021891">
    <property type="entry name" value="Telomerase_RBD"/>
</dbReference>
<dbReference type="Gene3D" id="1.10.132.70">
    <property type="match status" value="1"/>
</dbReference>
<dbReference type="InterPro" id="IPR049139">
    <property type="entry name" value="TERT_C"/>
</dbReference>